<gene>
    <name evidence="2" type="ORF">LITE_LOCUS14716</name>
</gene>
<dbReference type="SUPFAM" id="SSF50249">
    <property type="entry name" value="Nucleic acid-binding proteins"/>
    <property type="match status" value="2"/>
</dbReference>
<dbReference type="InterPro" id="IPR047192">
    <property type="entry name" value="Euk_RPA1_DBD_C"/>
</dbReference>
<evidence type="ECO:0000313" key="2">
    <source>
        <dbReference type="EMBL" id="CAI0410321.1"/>
    </source>
</evidence>
<dbReference type="InterPro" id="IPR012340">
    <property type="entry name" value="NA-bd_OB-fold"/>
</dbReference>
<feature type="region of interest" description="Disordered" evidence="1">
    <location>
        <begin position="351"/>
        <end position="475"/>
    </location>
</feature>
<dbReference type="Proteomes" id="UP001154282">
    <property type="component" value="Unassembled WGS sequence"/>
</dbReference>
<protein>
    <recommendedName>
        <fullName evidence="4">Replication factor A C-terminal domain-containing protein</fullName>
    </recommendedName>
</protein>
<feature type="region of interest" description="Disordered" evidence="1">
    <location>
        <begin position="304"/>
        <end position="339"/>
    </location>
</feature>
<feature type="region of interest" description="Disordered" evidence="1">
    <location>
        <begin position="591"/>
        <end position="643"/>
    </location>
</feature>
<keyword evidence="3" id="KW-1185">Reference proteome</keyword>
<dbReference type="Gene3D" id="2.40.50.140">
    <property type="entry name" value="Nucleic acid-binding proteins"/>
    <property type="match status" value="2"/>
</dbReference>
<dbReference type="PANTHER" id="PTHR47165">
    <property type="entry name" value="OS03G0429900 PROTEIN"/>
    <property type="match status" value="1"/>
</dbReference>
<feature type="compositionally biased region" description="Low complexity" evidence="1">
    <location>
        <begin position="354"/>
        <end position="363"/>
    </location>
</feature>
<name>A0AAV0JNW8_9ROSI</name>
<feature type="non-terminal residue" evidence="2">
    <location>
        <position position="1"/>
    </location>
</feature>
<feature type="compositionally biased region" description="Low complexity" evidence="1">
    <location>
        <begin position="377"/>
        <end position="399"/>
    </location>
</feature>
<evidence type="ECO:0008006" key="4">
    <source>
        <dbReference type="Google" id="ProtNLM"/>
    </source>
</evidence>
<comment type="caution">
    <text evidence="2">The sequence shown here is derived from an EMBL/GenBank/DDBJ whole genome shotgun (WGS) entry which is preliminary data.</text>
</comment>
<evidence type="ECO:0000256" key="1">
    <source>
        <dbReference type="SAM" id="MobiDB-lite"/>
    </source>
</evidence>
<organism evidence="2 3">
    <name type="scientific">Linum tenue</name>
    <dbReference type="NCBI Taxonomy" id="586396"/>
    <lineage>
        <taxon>Eukaryota</taxon>
        <taxon>Viridiplantae</taxon>
        <taxon>Streptophyta</taxon>
        <taxon>Embryophyta</taxon>
        <taxon>Tracheophyta</taxon>
        <taxon>Spermatophyta</taxon>
        <taxon>Magnoliopsida</taxon>
        <taxon>eudicotyledons</taxon>
        <taxon>Gunneridae</taxon>
        <taxon>Pentapetalae</taxon>
        <taxon>rosids</taxon>
        <taxon>fabids</taxon>
        <taxon>Malpighiales</taxon>
        <taxon>Linaceae</taxon>
        <taxon>Linum</taxon>
    </lineage>
</organism>
<reference evidence="2" key="1">
    <citation type="submission" date="2022-08" db="EMBL/GenBank/DDBJ databases">
        <authorList>
            <person name="Gutierrez-Valencia J."/>
        </authorList>
    </citation>
    <scope>NUCLEOTIDE SEQUENCE</scope>
</reference>
<dbReference type="AlphaFoldDB" id="A0AAV0JNW8"/>
<proteinExistence type="predicted"/>
<dbReference type="EMBL" id="CAMGYJ010000005">
    <property type="protein sequence ID" value="CAI0410321.1"/>
    <property type="molecule type" value="Genomic_DNA"/>
</dbReference>
<evidence type="ECO:0000313" key="3">
    <source>
        <dbReference type="Proteomes" id="UP001154282"/>
    </source>
</evidence>
<dbReference type="CDD" id="cd04476">
    <property type="entry name" value="RPA1_DBD_C"/>
    <property type="match status" value="1"/>
</dbReference>
<sequence length="643" mass="68999">FSSLHSRIRSSVYLTDVVGAVVSITGVSSTVTSFGTTVRSDLVLQNENHMFLDISLWSDIARNLNGQELAVLGRSGPVMLAVCSLRVTGATKGGYSLTSTPGTRCVLNPVSEMAHLVQSVFFASTNTCQYYPPRFATPNEAAAFEAECTKTVSQLLALCFPPVADSTRYHCSGRIVSVDSSMQWYYLGCALCSKAAIDYDGVDKWCDDHRRLVPQQTQNFYKLRVTVDDNTGSAAFVLLGRAADLLVGLTANDLSTRFPYQRNVLPQELLALEGRDFTFDVQLPKPEYGARGPPEFTVLAVNEQEQPNSCSPTLGRRARNAMPHTPPPNSPHLMPLTSPYVVPTMQNASVEHGSSVASPSGSSQLAFSTPPRRPYSSRRIAAVSSPSSAALGSSVASSPELGRTEIVSYARPRSEEVPPETATQRSPQELASDTTEATVQNKNISSQKAKPKKPSAKKKKTGGAGAARRPAVTLEETDVPISSLQIPVGHPLPTESANPDSGNLNALGVNLQTTTIQPLSQQPVSINPAPVRRRRLVVSSDEDEPVVPLELQDLDVELPLQEQAIENSSTCPVPTVDSTLPSPLLAGQEVPLLPVGKTNPGRAKRIRTPSAKAIEASVDASKRKPKTPKSSAKEPAKKQLFAD</sequence>
<dbReference type="PANTHER" id="PTHR47165:SF4">
    <property type="entry name" value="OS03G0429900 PROTEIN"/>
    <property type="match status" value="1"/>
</dbReference>
<feature type="compositionally biased region" description="Polar residues" evidence="1">
    <location>
        <begin position="421"/>
        <end position="447"/>
    </location>
</feature>
<feature type="compositionally biased region" description="Basic residues" evidence="1">
    <location>
        <begin position="449"/>
        <end position="461"/>
    </location>
</feature>
<accession>A0AAV0JNW8</accession>